<dbReference type="PRINTS" id="PR01179">
    <property type="entry name" value="ODADCRBXLASE"/>
</dbReference>
<evidence type="ECO:0000256" key="6">
    <source>
        <dbReference type="HAMAP-Rule" id="MF_02120"/>
    </source>
</evidence>
<feature type="binding site" evidence="6">
    <location>
        <position position="423"/>
    </location>
    <ligand>
        <name>substrate</name>
    </ligand>
</feature>
<evidence type="ECO:0000256" key="4">
    <source>
        <dbReference type="ARBA" id="ARBA00023154"/>
    </source>
</evidence>
<evidence type="ECO:0000256" key="5">
    <source>
        <dbReference type="ARBA" id="ARBA00023239"/>
    </source>
</evidence>
<dbReference type="AlphaFoldDB" id="A0A6G7YGZ0"/>
<reference evidence="11 12" key="1">
    <citation type="submission" date="2020-03" db="EMBL/GenBank/DDBJ databases">
        <title>Nocardioides sp. nov., isolated from fish.</title>
        <authorList>
            <person name="Hyun D.-W."/>
            <person name="Bae J.-W."/>
        </authorList>
    </citation>
    <scope>NUCLEOTIDE SEQUENCE [LARGE SCALE GENOMIC DNA]</scope>
    <source>
        <strain evidence="11 12">HDW12A</strain>
    </source>
</reference>
<comment type="pathway">
    <text evidence="6 9">Amino-acid biosynthesis; L-lysine biosynthesis via DAP pathway; L-lysine from DL-2,6-diaminopimelate: step 1/1.</text>
</comment>
<dbReference type="CDD" id="cd06828">
    <property type="entry name" value="PLPDE_III_DapDC"/>
    <property type="match status" value="1"/>
</dbReference>
<gene>
    <name evidence="6 11" type="primary">lysA</name>
    <name evidence="11" type="ORF">G7071_11060</name>
</gene>
<dbReference type="PANTHER" id="PTHR43727:SF2">
    <property type="entry name" value="GROUP IV DECARBOXYLASE"/>
    <property type="match status" value="1"/>
</dbReference>
<dbReference type="GO" id="GO:0030170">
    <property type="term" value="F:pyridoxal phosphate binding"/>
    <property type="evidence" value="ECO:0007669"/>
    <property type="project" value="UniProtKB-UniRule"/>
</dbReference>
<dbReference type="RefSeq" id="WP_166318554.1">
    <property type="nucleotide sequence ID" value="NZ_CP049866.1"/>
</dbReference>
<organism evidence="11 12">
    <name type="scientific">Nocardioides piscis</name>
    <dbReference type="NCBI Taxonomy" id="2714938"/>
    <lineage>
        <taxon>Bacteria</taxon>
        <taxon>Bacillati</taxon>
        <taxon>Actinomycetota</taxon>
        <taxon>Actinomycetes</taxon>
        <taxon>Propionibacteriales</taxon>
        <taxon>Nocardioidaceae</taxon>
        <taxon>Nocardioides</taxon>
    </lineage>
</organism>
<feature type="domain" description="Orn/DAP/Arg decarboxylase 2 N-terminal" evidence="10">
    <location>
        <begin position="72"/>
        <end position="324"/>
    </location>
</feature>
<dbReference type="EC" id="4.1.1.20" evidence="6 7"/>
<dbReference type="UniPathway" id="UPA00034">
    <property type="reaction ID" value="UER00027"/>
</dbReference>
<dbReference type="InterPro" id="IPR029066">
    <property type="entry name" value="PLP-binding_barrel"/>
</dbReference>
<feature type="binding site" evidence="6">
    <location>
        <position position="423"/>
    </location>
    <ligand>
        <name>pyridoxal 5'-phosphate</name>
        <dbReference type="ChEBI" id="CHEBI:597326"/>
    </ligand>
</feature>
<feature type="binding site" evidence="6">
    <location>
        <position position="321"/>
    </location>
    <ligand>
        <name>substrate</name>
    </ligand>
</feature>
<comment type="subunit">
    <text evidence="6">Homodimer.</text>
</comment>
<keyword evidence="6" id="KW-0028">Amino-acid biosynthesis</keyword>
<dbReference type="Gene3D" id="2.40.37.10">
    <property type="entry name" value="Lyase, Ornithine Decarboxylase, Chain A, domain 1"/>
    <property type="match status" value="1"/>
</dbReference>
<dbReference type="InterPro" id="IPR022657">
    <property type="entry name" value="De-COase2_CS"/>
</dbReference>
<feature type="binding site" evidence="6">
    <location>
        <position position="366"/>
    </location>
    <ligand>
        <name>substrate</name>
    </ligand>
</feature>
<evidence type="ECO:0000256" key="7">
    <source>
        <dbReference type="NCBIfam" id="TIGR01048"/>
    </source>
</evidence>
<feature type="binding site" evidence="6">
    <location>
        <begin position="318"/>
        <end position="321"/>
    </location>
    <ligand>
        <name>pyridoxal 5'-phosphate</name>
        <dbReference type="ChEBI" id="CHEBI:597326"/>
    </ligand>
</feature>
<evidence type="ECO:0000256" key="8">
    <source>
        <dbReference type="PIRSR" id="PIRSR600183-50"/>
    </source>
</evidence>
<dbReference type="InterPro" id="IPR022644">
    <property type="entry name" value="De-COase2_N"/>
</dbReference>
<evidence type="ECO:0000256" key="2">
    <source>
        <dbReference type="ARBA" id="ARBA00022793"/>
    </source>
</evidence>
<dbReference type="InterPro" id="IPR000183">
    <property type="entry name" value="Orn/DAP/Arg_de-COase"/>
</dbReference>
<evidence type="ECO:0000256" key="3">
    <source>
        <dbReference type="ARBA" id="ARBA00022898"/>
    </source>
</evidence>
<comment type="cofactor">
    <cofactor evidence="1 6 8 9">
        <name>pyridoxal 5'-phosphate</name>
        <dbReference type="ChEBI" id="CHEBI:597326"/>
    </cofactor>
</comment>
<evidence type="ECO:0000259" key="10">
    <source>
        <dbReference type="Pfam" id="PF02784"/>
    </source>
</evidence>
<feature type="modified residue" description="N6-(pyridoxal phosphate)lysine" evidence="6 8">
    <location>
        <position position="94"/>
    </location>
</feature>
<keyword evidence="5 6" id="KW-0456">Lyase</keyword>
<feature type="active site" description="Proton donor" evidence="8">
    <location>
        <position position="393"/>
    </location>
</feature>
<feature type="binding site" evidence="6">
    <location>
        <position position="276"/>
    </location>
    <ligand>
        <name>pyridoxal 5'-phosphate</name>
        <dbReference type="ChEBI" id="CHEBI:597326"/>
    </ligand>
</feature>
<name>A0A6G7YGZ0_9ACTN</name>
<dbReference type="EMBL" id="CP049866">
    <property type="protein sequence ID" value="QIK75901.1"/>
    <property type="molecule type" value="Genomic_DNA"/>
</dbReference>
<dbReference type="KEGG" id="npi:G7071_11060"/>
<keyword evidence="3 6" id="KW-0663">Pyridoxal phosphate</keyword>
<dbReference type="GO" id="GO:0009089">
    <property type="term" value="P:lysine biosynthetic process via diaminopimelate"/>
    <property type="evidence" value="ECO:0007669"/>
    <property type="project" value="UniProtKB-UniRule"/>
</dbReference>
<evidence type="ECO:0000256" key="1">
    <source>
        <dbReference type="ARBA" id="ARBA00001933"/>
    </source>
</evidence>
<protein>
    <recommendedName>
        <fullName evidence="6 7">Diaminopimelate decarboxylase</fullName>
        <shortName evidence="6">DAP decarboxylase</shortName>
        <shortName evidence="6">DAPDC</shortName>
        <ecNumber evidence="6 7">4.1.1.20</ecNumber>
    </recommendedName>
</protein>
<comment type="function">
    <text evidence="6">Specifically catalyzes the decarboxylation of meso-diaminopimelate (meso-DAP) to L-lysine.</text>
</comment>
<dbReference type="PRINTS" id="PR01181">
    <property type="entry name" value="DAPDCRBXLASE"/>
</dbReference>
<feature type="binding site" evidence="6">
    <location>
        <position position="362"/>
    </location>
    <ligand>
        <name>substrate</name>
    </ligand>
</feature>
<dbReference type="SUPFAM" id="SSF51419">
    <property type="entry name" value="PLP-binding barrel"/>
    <property type="match status" value="1"/>
</dbReference>
<dbReference type="PANTHER" id="PTHR43727">
    <property type="entry name" value="DIAMINOPIMELATE DECARBOXYLASE"/>
    <property type="match status" value="1"/>
</dbReference>
<proteinExistence type="inferred from homology"/>
<keyword evidence="2 6" id="KW-0210">Decarboxylase</keyword>
<evidence type="ECO:0000313" key="12">
    <source>
        <dbReference type="Proteomes" id="UP000502035"/>
    </source>
</evidence>
<dbReference type="GO" id="GO:0008836">
    <property type="term" value="F:diaminopimelate decarboxylase activity"/>
    <property type="evidence" value="ECO:0007669"/>
    <property type="project" value="UniProtKB-UniRule"/>
</dbReference>
<dbReference type="Gene3D" id="3.20.20.10">
    <property type="entry name" value="Alanine racemase"/>
    <property type="match status" value="1"/>
</dbReference>
<accession>A0A6G7YGZ0</accession>
<dbReference type="NCBIfam" id="TIGR01048">
    <property type="entry name" value="lysA"/>
    <property type="match status" value="1"/>
</dbReference>
<dbReference type="InterPro" id="IPR002986">
    <property type="entry name" value="DAP_deCOOHase_LysA"/>
</dbReference>
<evidence type="ECO:0000256" key="9">
    <source>
        <dbReference type="RuleBase" id="RU003738"/>
    </source>
</evidence>
<dbReference type="PROSITE" id="PS00879">
    <property type="entry name" value="ODR_DC_2_2"/>
    <property type="match status" value="1"/>
</dbReference>
<feature type="binding site" evidence="6">
    <location>
        <position position="394"/>
    </location>
    <ligand>
        <name>substrate</name>
    </ligand>
</feature>
<dbReference type="Pfam" id="PF02784">
    <property type="entry name" value="Orn_Arg_deC_N"/>
    <property type="match status" value="1"/>
</dbReference>
<dbReference type="SUPFAM" id="SSF50621">
    <property type="entry name" value="Alanine racemase C-terminal domain-like"/>
    <property type="match status" value="1"/>
</dbReference>
<keyword evidence="4 6" id="KW-0457">Lysine biosynthesis</keyword>
<dbReference type="FunFam" id="3.20.20.10:FF:000003">
    <property type="entry name" value="Diaminopimelate decarboxylase"/>
    <property type="match status" value="1"/>
</dbReference>
<comment type="similarity">
    <text evidence="6">Belongs to the Orn/Lys/Arg decarboxylase class-II family. LysA subfamily.</text>
</comment>
<dbReference type="Proteomes" id="UP000502035">
    <property type="component" value="Chromosome"/>
</dbReference>
<comment type="catalytic activity">
    <reaction evidence="6 9">
        <text>meso-2,6-diaminopimelate + H(+) = L-lysine + CO2</text>
        <dbReference type="Rhea" id="RHEA:15101"/>
        <dbReference type="ChEBI" id="CHEBI:15378"/>
        <dbReference type="ChEBI" id="CHEBI:16526"/>
        <dbReference type="ChEBI" id="CHEBI:32551"/>
        <dbReference type="ChEBI" id="CHEBI:57791"/>
        <dbReference type="EC" id="4.1.1.20"/>
    </reaction>
</comment>
<dbReference type="HAMAP" id="MF_02120">
    <property type="entry name" value="LysA"/>
    <property type="match status" value="1"/>
</dbReference>
<dbReference type="InterPro" id="IPR009006">
    <property type="entry name" value="Ala_racemase/Decarboxylase_C"/>
</dbReference>
<sequence>MPTSHPSGWAHADGALRGPSWLRQPTDANEIVPLLWSTTAEKDGGVLSVGGVAVTDLVRQEGSPAYVLDEVDFRSRARAFKQAFDTYDVFYAGKAFLSTTTVRWLDEEGLHLDVCSGGELSVAQRAGFPMERVGYHGNNKTESELARALHLGVGRIIVDSFHEIERLERLTAAGGRTARVMIRVTAGVEAHTHEYIATAHEDQKFGFSITSGDAFEAARRVHDAAGLELLGLHSHIGSQIFDSSGFEVAARRVLALHARVSEEIGVDMPEMDLGGGFGIAYTTQDDPSDPAQLAGEMSKIVEHECKALGIAEPRLSIEPGRAIVGPSMCTVYTVGTVKEVALDGGQVRAYVSVDGGMSDNIRTALYDADYSATLASRRSDAPAVLSRVVGKHCEAGDIVVKDEFLPADVAPGDLLAVPGTGAYCRSMASNYNHVLRPAVIAVRDGKISVVLRRETEDDLLATDVGA</sequence>
<evidence type="ECO:0000313" key="11">
    <source>
        <dbReference type="EMBL" id="QIK75901.1"/>
    </source>
</evidence>
<keyword evidence="12" id="KW-1185">Reference proteome</keyword>